<dbReference type="GO" id="GO:0005737">
    <property type="term" value="C:cytoplasm"/>
    <property type="evidence" value="ECO:0007669"/>
    <property type="project" value="TreeGrafter"/>
</dbReference>
<dbReference type="InterPro" id="IPR027417">
    <property type="entry name" value="P-loop_NTPase"/>
</dbReference>
<dbReference type="GO" id="GO:0000723">
    <property type="term" value="P:telomere maintenance"/>
    <property type="evidence" value="ECO:0007669"/>
    <property type="project" value="TreeGrafter"/>
</dbReference>
<dbReference type="GO" id="GO:0005694">
    <property type="term" value="C:chromosome"/>
    <property type="evidence" value="ECO:0007669"/>
    <property type="project" value="TreeGrafter"/>
</dbReference>
<reference evidence="8" key="1">
    <citation type="submission" date="2018-11" db="EMBL/GenBank/DDBJ databases">
        <authorList>
            <person name="Alioto T."/>
            <person name="Alioto T."/>
        </authorList>
    </citation>
    <scope>NUCLEOTIDE SEQUENCE</scope>
</reference>
<sequence length="447" mass="50952">MEYLDEILHDHSFNIQLKSQQKECLAHLLNGTNVFAMLPTGFGKSLIYTLFPLIQKKMTGSRKTSLVVSPLRALMIDQVIRLEKHDVKAAYMTKDTPPGMMEDIKKGFVDIIFLSPEMLRSVKIDVLKCHQSQISLLVFDECHCISEWGLDFRPDYRKVSDIVSLFSDIPTLLLSATATMSVQNDLYNLLALDEENTRVVAKLPDRPNVFIHVEQQPCSQNHEIQLQWIINMVSELQSTTPKTIVYCQNLRQCETLYIWLMEELESLAYLNGVVNIKNRMIEMYHSRTDESSMHRILSDFKNSESTIKIIFATVAFGLGIDIPNISIVVCWGVSSSAMTFWQELGRCARNGSDGYTYTYPYARSLSLCSDKKMKDLIKEKGCLRNHILSLFILDGMDEDLPTSSACDVNECDVCKCQMCRCCSNCKMKCCCKGKDLVNHLTKYHTTS</sequence>
<feature type="domain" description="Helicase C-terminal" evidence="7">
    <location>
        <begin position="225"/>
        <end position="396"/>
    </location>
</feature>
<keyword evidence="9" id="KW-1185">Reference proteome</keyword>
<dbReference type="GO" id="GO:0043138">
    <property type="term" value="F:3'-5' DNA helicase activity"/>
    <property type="evidence" value="ECO:0007669"/>
    <property type="project" value="UniProtKB-EC"/>
</dbReference>
<dbReference type="SMART" id="SM00490">
    <property type="entry name" value="HELICc"/>
    <property type="match status" value="1"/>
</dbReference>
<dbReference type="Proteomes" id="UP000596742">
    <property type="component" value="Unassembled WGS sequence"/>
</dbReference>
<accession>A0A8B6ESP2</accession>
<evidence type="ECO:0000256" key="1">
    <source>
        <dbReference type="ARBA" id="ARBA00005446"/>
    </source>
</evidence>
<evidence type="ECO:0000256" key="5">
    <source>
        <dbReference type="ARBA" id="ARBA00034808"/>
    </source>
</evidence>
<dbReference type="GO" id="GO:0003676">
    <property type="term" value="F:nucleic acid binding"/>
    <property type="evidence" value="ECO:0007669"/>
    <property type="project" value="InterPro"/>
</dbReference>
<dbReference type="PROSITE" id="PS51194">
    <property type="entry name" value="HELICASE_CTER"/>
    <property type="match status" value="1"/>
</dbReference>
<dbReference type="EC" id="5.6.2.4" evidence="5"/>
<dbReference type="Gene3D" id="3.40.50.300">
    <property type="entry name" value="P-loop containing nucleotide triphosphate hydrolases"/>
    <property type="match status" value="2"/>
</dbReference>
<gene>
    <name evidence="8" type="ORF">MGAL_10B080332</name>
</gene>
<dbReference type="CDD" id="cd17920">
    <property type="entry name" value="DEXHc_RecQ"/>
    <property type="match status" value="1"/>
</dbReference>
<dbReference type="GO" id="GO:0005524">
    <property type="term" value="F:ATP binding"/>
    <property type="evidence" value="ECO:0007669"/>
    <property type="project" value="UniProtKB-KW"/>
</dbReference>
<comment type="caution">
    <text evidence="8">The sequence shown here is derived from an EMBL/GenBank/DDBJ whole genome shotgun (WGS) entry which is preliminary data.</text>
</comment>
<evidence type="ECO:0000313" key="9">
    <source>
        <dbReference type="Proteomes" id="UP000596742"/>
    </source>
</evidence>
<keyword evidence="2" id="KW-0547">Nucleotide-binding</keyword>
<organism evidence="8 9">
    <name type="scientific">Mytilus galloprovincialis</name>
    <name type="common">Mediterranean mussel</name>
    <dbReference type="NCBI Taxonomy" id="29158"/>
    <lineage>
        <taxon>Eukaryota</taxon>
        <taxon>Metazoa</taxon>
        <taxon>Spiralia</taxon>
        <taxon>Lophotrochozoa</taxon>
        <taxon>Mollusca</taxon>
        <taxon>Bivalvia</taxon>
        <taxon>Autobranchia</taxon>
        <taxon>Pteriomorphia</taxon>
        <taxon>Mytilida</taxon>
        <taxon>Mytiloidea</taxon>
        <taxon>Mytilidae</taxon>
        <taxon>Mytilinae</taxon>
        <taxon>Mytilus</taxon>
    </lineage>
</organism>
<evidence type="ECO:0000256" key="4">
    <source>
        <dbReference type="ARBA" id="ARBA00034617"/>
    </source>
</evidence>
<evidence type="ECO:0000313" key="8">
    <source>
        <dbReference type="EMBL" id="VDI38280.1"/>
    </source>
</evidence>
<feature type="domain" description="Helicase ATP-binding" evidence="6">
    <location>
        <begin position="25"/>
        <end position="196"/>
    </location>
</feature>
<evidence type="ECO:0000256" key="2">
    <source>
        <dbReference type="ARBA" id="ARBA00022741"/>
    </source>
</evidence>
<dbReference type="EMBL" id="UYJE01005565">
    <property type="protein sequence ID" value="VDI38280.1"/>
    <property type="molecule type" value="Genomic_DNA"/>
</dbReference>
<comment type="catalytic activity">
    <reaction evidence="4">
        <text>Couples ATP hydrolysis with the unwinding of duplex DNA by translocating in the 3'-5' direction.</text>
        <dbReference type="EC" id="5.6.2.4"/>
    </reaction>
</comment>
<dbReference type="SMART" id="SM00487">
    <property type="entry name" value="DEXDc"/>
    <property type="match status" value="1"/>
</dbReference>
<dbReference type="GO" id="GO:0000724">
    <property type="term" value="P:double-strand break repair via homologous recombination"/>
    <property type="evidence" value="ECO:0007669"/>
    <property type="project" value="TreeGrafter"/>
</dbReference>
<comment type="similarity">
    <text evidence="1">Belongs to the helicase family. RecQ subfamily.</text>
</comment>
<evidence type="ECO:0000259" key="7">
    <source>
        <dbReference type="PROSITE" id="PS51194"/>
    </source>
</evidence>
<keyword evidence="3" id="KW-0067">ATP-binding</keyword>
<dbReference type="PROSITE" id="PS51192">
    <property type="entry name" value="HELICASE_ATP_BIND_1"/>
    <property type="match status" value="1"/>
</dbReference>
<dbReference type="SUPFAM" id="SSF52540">
    <property type="entry name" value="P-loop containing nucleoside triphosphate hydrolases"/>
    <property type="match status" value="1"/>
</dbReference>
<dbReference type="Pfam" id="PF00270">
    <property type="entry name" value="DEAD"/>
    <property type="match status" value="1"/>
</dbReference>
<dbReference type="Pfam" id="PF00271">
    <property type="entry name" value="Helicase_C"/>
    <property type="match status" value="1"/>
</dbReference>
<dbReference type="InterPro" id="IPR011545">
    <property type="entry name" value="DEAD/DEAH_box_helicase_dom"/>
</dbReference>
<dbReference type="InterPro" id="IPR001650">
    <property type="entry name" value="Helicase_C-like"/>
</dbReference>
<evidence type="ECO:0000256" key="3">
    <source>
        <dbReference type="ARBA" id="ARBA00022840"/>
    </source>
</evidence>
<proteinExistence type="inferred from homology"/>
<evidence type="ECO:0000259" key="6">
    <source>
        <dbReference type="PROSITE" id="PS51192"/>
    </source>
</evidence>
<dbReference type="PANTHER" id="PTHR13710:SF157">
    <property type="entry name" value="DNA HELICASE"/>
    <property type="match status" value="1"/>
</dbReference>
<dbReference type="GO" id="GO:0009378">
    <property type="term" value="F:four-way junction helicase activity"/>
    <property type="evidence" value="ECO:0007669"/>
    <property type="project" value="TreeGrafter"/>
</dbReference>
<dbReference type="GO" id="GO:0005654">
    <property type="term" value="C:nucleoplasm"/>
    <property type="evidence" value="ECO:0007669"/>
    <property type="project" value="TreeGrafter"/>
</dbReference>
<dbReference type="AlphaFoldDB" id="A0A8B6ESP2"/>
<dbReference type="OrthoDB" id="10040197at2759"/>
<dbReference type="InterPro" id="IPR014001">
    <property type="entry name" value="Helicase_ATP-bd"/>
</dbReference>
<protein>
    <recommendedName>
        <fullName evidence="5">DNA 3'-5' helicase</fullName>
        <ecNumber evidence="5">5.6.2.4</ecNumber>
    </recommendedName>
</protein>
<name>A0A8B6ESP2_MYTGA</name>
<dbReference type="PANTHER" id="PTHR13710">
    <property type="entry name" value="DNA HELICASE RECQ FAMILY MEMBER"/>
    <property type="match status" value="1"/>
</dbReference>